<dbReference type="SUPFAM" id="SSF57302">
    <property type="entry name" value="Snake toxin-like"/>
    <property type="match status" value="1"/>
</dbReference>
<feature type="chain" id="PRO_5041962362" description="Protein quiver" evidence="9">
    <location>
        <begin position="24"/>
        <end position="149"/>
    </location>
</feature>
<evidence type="ECO:0000256" key="5">
    <source>
        <dbReference type="ARBA" id="ARBA00022989"/>
    </source>
</evidence>
<evidence type="ECO:0008006" key="12">
    <source>
        <dbReference type="Google" id="ProtNLM"/>
    </source>
</evidence>
<dbReference type="InterPro" id="IPR050975">
    <property type="entry name" value="Sleep_regulator"/>
</dbReference>
<dbReference type="InterPro" id="IPR031424">
    <property type="entry name" value="QVR-like"/>
</dbReference>
<feature type="signal peptide" evidence="9">
    <location>
        <begin position="1"/>
        <end position="23"/>
    </location>
</feature>
<evidence type="ECO:0000256" key="8">
    <source>
        <dbReference type="ARBA" id="ARBA00023288"/>
    </source>
</evidence>
<sequence>MEFLISKFMVLMLLWLTVKQASCLKCYECHSFPTATGRDDAGSCKKLNMIRTCPESDSTHKSVCRKFTFQSLDKKHTYEKRSCGVLGFENIEEYDDANNERRGLIPGTPVSSMICNTDLCNSAVDNPSTKLILFLSAVFSVTFYKYVLY</sequence>
<keyword evidence="11" id="KW-1185">Reference proteome</keyword>
<keyword evidence="2" id="KW-0336">GPI-anchor</keyword>
<comment type="subcellular location">
    <subcellularLocation>
        <location evidence="1">Membrane</location>
        <topology evidence="1">Lipid-anchor</topology>
        <topology evidence="1">GPI-anchor</topology>
    </subcellularLocation>
</comment>
<keyword evidence="7" id="KW-0325">Glycoprotein</keyword>
<keyword evidence="5" id="KW-1133">Transmembrane helix</keyword>
<dbReference type="Pfam" id="PF17064">
    <property type="entry name" value="QVR"/>
    <property type="match status" value="1"/>
</dbReference>
<evidence type="ECO:0000256" key="9">
    <source>
        <dbReference type="SAM" id="SignalP"/>
    </source>
</evidence>
<dbReference type="AlphaFoldDB" id="A0AAD7YTB9"/>
<gene>
    <name evidence="10" type="ORF">PYW07_000818</name>
</gene>
<evidence type="ECO:0000256" key="3">
    <source>
        <dbReference type="ARBA" id="ARBA00022692"/>
    </source>
</evidence>
<proteinExistence type="predicted"/>
<dbReference type="EMBL" id="JARGEI010000009">
    <property type="protein sequence ID" value="KAJ8726120.1"/>
    <property type="molecule type" value="Genomic_DNA"/>
</dbReference>
<keyword evidence="4 9" id="KW-0732">Signal</keyword>
<evidence type="ECO:0000313" key="10">
    <source>
        <dbReference type="EMBL" id="KAJ8726120.1"/>
    </source>
</evidence>
<reference evidence="10" key="1">
    <citation type="submission" date="2023-03" db="EMBL/GenBank/DDBJ databases">
        <title>Chromosome-level genomes of two armyworms, Mythimna separata and Mythimna loreyi, provide insights into the biosynthesis and reception of sex pheromones.</title>
        <authorList>
            <person name="Zhao H."/>
        </authorList>
    </citation>
    <scope>NUCLEOTIDE SEQUENCE</scope>
    <source>
        <strain evidence="10">BeijingLab</strain>
        <tissue evidence="10">Pupa</tissue>
    </source>
</reference>
<comment type="caution">
    <text evidence="10">The sequence shown here is derived from an EMBL/GenBank/DDBJ whole genome shotgun (WGS) entry which is preliminary data.</text>
</comment>
<dbReference type="Proteomes" id="UP001231518">
    <property type="component" value="Chromosome 10"/>
</dbReference>
<name>A0AAD7YTB9_MYTSE</name>
<dbReference type="GO" id="GO:0032222">
    <property type="term" value="P:regulation of synaptic transmission, cholinergic"/>
    <property type="evidence" value="ECO:0007669"/>
    <property type="project" value="InterPro"/>
</dbReference>
<dbReference type="InterPro" id="IPR045860">
    <property type="entry name" value="Snake_toxin-like_sf"/>
</dbReference>
<dbReference type="PANTHER" id="PTHR33562">
    <property type="entry name" value="ATILLA, ISOFORM B-RELATED-RELATED"/>
    <property type="match status" value="1"/>
</dbReference>
<protein>
    <recommendedName>
        <fullName evidence="12">Protein quiver</fullName>
    </recommendedName>
</protein>
<evidence type="ECO:0000256" key="7">
    <source>
        <dbReference type="ARBA" id="ARBA00023180"/>
    </source>
</evidence>
<evidence type="ECO:0000313" key="11">
    <source>
        <dbReference type="Proteomes" id="UP001231518"/>
    </source>
</evidence>
<evidence type="ECO:0000256" key="6">
    <source>
        <dbReference type="ARBA" id="ARBA00023136"/>
    </source>
</evidence>
<dbReference type="PANTHER" id="PTHR33562:SF2">
    <property type="entry name" value="PROTEIN QUIVER"/>
    <property type="match status" value="1"/>
</dbReference>
<organism evidence="10 11">
    <name type="scientific">Mythimna separata</name>
    <name type="common">Oriental armyworm</name>
    <name type="synonym">Pseudaletia separata</name>
    <dbReference type="NCBI Taxonomy" id="271217"/>
    <lineage>
        <taxon>Eukaryota</taxon>
        <taxon>Metazoa</taxon>
        <taxon>Ecdysozoa</taxon>
        <taxon>Arthropoda</taxon>
        <taxon>Hexapoda</taxon>
        <taxon>Insecta</taxon>
        <taxon>Pterygota</taxon>
        <taxon>Neoptera</taxon>
        <taxon>Endopterygota</taxon>
        <taxon>Lepidoptera</taxon>
        <taxon>Glossata</taxon>
        <taxon>Ditrysia</taxon>
        <taxon>Noctuoidea</taxon>
        <taxon>Noctuidae</taxon>
        <taxon>Noctuinae</taxon>
        <taxon>Hadenini</taxon>
        <taxon>Mythimna</taxon>
    </lineage>
</organism>
<keyword evidence="8" id="KW-0449">Lipoprotein</keyword>
<accession>A0AAD7YTB9</accession>
<keyword evidence="6" id="KW-0472">Membrane</keyword>
<dbReference type="GO" id="GO:0030431">
    <property type="term" value="P:sleep"/>
    <property type="evidence" value="ECO:0007669"/>
    <property type="project" value="InterPro"/>
</dbReference>
<evidence type="ECO:0000256" key="4">
    <source>
        <dbReference type="ARBA" id="ARBA00022729"/>
    </source>
</evidence>
<evidence type="ECO:0000256" key="2">
    <source>
        <dbReference type="ARBA" id="ARBA00022622"/>
    </source>
</evidence>
<dbReference type="GO" id="GO:0098552">
    <property type="term" value="C:side of membrane"/>
    <property type="evidence" value="ECO:0007669"/>
    <property type="project" value="UniProtKB-KW"/>
</dbReference>
<keyword evidence="3" id="KW-0812">Transmembrane</keyword>
<evidence type="ECO:0000256" key="1">
    <source>
        <dbReference type="ARBA" id="ARBA00004589"/>
    </source>
</evidence>